<organism evidence="1 2">
    <name type="scientific">Methylobacterium terricola</name>
    <dbReference type="NCBI Taxonomy" id="2583531"/>
    <lineage>
        <taxon>Bacteria</taxon>
        <taxon>Pseudomonadati</taxon>
        <taxon>Pseudomonadota</taxon>
        <taxon>Alphaproteobacteria</taxon>
        <taxon>Hyphomicrobiales</taxon>
        <taxon>Methylobacteriaceae</taxon>
        <taxon>Methylobacterium</taxon>
    </lineage>
</organism>
<gene>
    <name evidence="1" type="ORF">FF100_13920</name>
</gene>
<evidence type="ECO:0000313" key="2">
    <source>
        <dbReference type="Proteomes" id="UP000305267"/>
    </source>
</evidence>
<reference evidence="1 2" key="1">
    <citation type="submission" date="2019-06" db="EMBL/GenBank/DDBJ databases">
        <title>Genome of Methylobacterium sp. 17Sr1-39.</title>
        <authorList>
            <person name="Seo T."/>
        </authorList>
    </citation>
    <scope>NUCLEOTIDE SEQUENCE [LARGE SCALE GENOMIC DNA]</scope>
    <source>
        <strain evidence="1 2">17Sr1-39</strain>
    </source>
</reference>
<dbReference type="OrthoDB" id="4736604at2"/>
<comment type="caution">
    <text evidence="1">The sequence shown here is derived from an EMBL/GenBank/DDBJ whole genome shotgun (WGS) entry which is preliminary data.</text>
</comment>
<evidence type="ECO:0008006" key="3">
    <source>
        <dbReference type="Google" id="ProtNLM"/>
    </source>
</evidence>
<keyword evidence="2" id="KW-1185">Reference proteome</keyword>
<accession>A0A5C4LIS2</accession>
<dbReference type="RefSeq" id="WP_139036295.1">
    <property type="nucleotide sequence ID" value="NZ_VDDA01000005.1"/>
</dbReference>
<sequence length="257" mass="27609">MILAEILAEAPARAAAGDILLIGHDQTQGIVAALQARSAPVGWGVIGLPSGGSPVVATPSGIRLDPTIEAGLRSRIRPDTLCISTIAGNAHNVLAVMATEPPFDFRMPGKDAPLMPEAEPIPYTTVRSSFRQILHEGDLSMLYATSAAVPELRYHIESPPPLRDEALIRARMDPYVLARHPEARVADAALRLKMWRLHSLLFAEACEALGITVVPAPPAAMDPDAYLKPDYAHPTSSTHANEAYDALVADQIERLVR</sequence>
<dbReference type="AlphaFoldDB" id="A0A5C4LIS2"/>
<dbReference type="Proteomes" id="UP000305267">
    <property type="component" value="Unassembled WGS sequence"/>
</dbReference>
<protein>
    <recommendedName>
        <fullName evidence="3">SGNH/GDSL hydrolase family protein</fullName>
    </recommendedName>
</protein>
<proteinExistence type="predicted"/>
<name>A0A5C4LIS2_9HYPH</name>
<dbReference type="EMBL" id="VDDA01000005">
    <property type="protein sequence ID" value="TNC12756.1"/>
    <property type="molecule type" value="Genomic_DNA"/>
</dbReference>
<evidence type="ECO:0000313" key="1">
    <source>
        <dbReference type="EMBL" id="TNC12756.1"/>
    </source>
</evidence>